<comment type="caution">
    <text evidence="1">The sequence shown here is derived from an EMBL/GenBank/DDBJ whole genome shotgun (WGS) entry which is preliminary data.</text>
</comment>
<protein>
    <recommendedName>
        <fullName evidence="3">Histidine kinase/HSP90-like ATPase domain-containing protein</fullName>
    </recommendedName>
</protein>
<dbReference type="InterPro" id="IPR036890">
    <property type="entry name" value="HATPase_C_sf"/>
</dbReference>
<gene>
    <name evidence="1" type="ORF">DCF17_07740</name>
</gene>
<dbReference type="Proteomes" id="UP000249081">
    <property type="component" value="Unassembled WGS sequence"/>
</dbReference>
<organism evidence="1 2">
    <name type="scientific">Shackletoniella antarctica</name>
    <dbReference type="NCBI Taxonomy" id="268115"/>
    <lineage>
        <taxon>Bacteria</taxon>
        <taxon>Bacillati</taxon>
        <taxon>Cyanobacteriota</taxon>
        <taxon>Cyanophyceae</taxon>
        <taxon>Oculatellales</taxon>
        <taxon>Oculatellaceae</taxon>
        <taxon>Shackletoniella</taxon>
    </lineage>
</organism>
<evidence type="ECO:0000313" key="1">
    <source>
        <dbReference type="EMBL" id="PZO42818.1"/>
    </source>
</evidence>
<reference evidence="2" key="1">
    <citation type="submission" date="2018-04" db="EMBL/GenBank/DDBJ databases">
        <authorList>
            <person name="Cornet L."/>
        </authorList>
    </citation>
    <scope>NUCLEOTIDE SEQUENCE [LARGE SCALE GENOMIC DNA]</scope>
</reference>
<accession>A0A2W4YIF9</accession>
<dbReference type="AlphaFoldDB" id="A0A2W4YIF9"/>
<dbReference type="Gene3D" id="3.30.565.10">
    <property type="entry name" value="Histidine kinase-like ATPase, C-terminal domain"/>
    <property type="match status" value="1"/>
</dbReference>
<name>A0A2W4YIF9_9CYAN</name>
<proteinExistence type="predicted"/>
<evidence type="ECO:0008006" key="3">
    <source>
        <dbReference type="Google" id="ProtNLM"/>
    </source>
</evidence>
<sequence length="93" mass="10075">MQLEPEACQVTSLMYKAINSVQPLADHSGITIALTPLNVTLWAAPDAIIQVLTNLLSNAIKSSRPGGTIWLKAEERMSEWTGSDDTLPTHLST</sequence>
<feature type="non-terminal residue" evidence="1">
    <location>
        <position position="93"/>
    </location>
</feature>
<evidence type="ECO:0000313" key="2">
    <source>
        <dbReference type="Proteomes" id="UP000249081"/>
    </source>
</evidence>
<dbReference type="SUPFAM" id="SSF55874">
    <property type="entry name" value="ATPase domain of HSP90 chaperone/DNA topoisomerase II/histidine kinase"/>
    <property type="match status" value="1"/>
</dbReference>
<reference evidence="1 2" key="2">
    <citation type="submission" date="2018-06" db="EMBL/GenBank/DDBJ databases">
        <title>Metagenomic assembly of (sub)arctic Cyanobacteria and their associated microbiome from non-axenic cultures.</title>
        <authorList>
            <person name="Baurain D."/>
        </authorList>
    </citation>
    <scope>NUCLEOTIDE SEQUENCE [LARGE SCALE GENOMIC DNA]</scope>
    <source>
        <strain evidence="1">ULC041bin1</strain>
    </source>
</reference>
<dbReference type="EMBL" id="QBMN01000041">
    <property type="protein sequence ID" value="PZO42818.1"/>
    <property type="molecule type" value="Genomic_DNA"/>
</dbReference>